<dbReference type="KEGG" id="mlj:MLAC_03300"/>
<dbReference type="AlphaFoldDB" id="A0A1X1YV49"/>
<organism evidence="1 2">
    <name type="scientific">Mycobacterium lacus</name>
    <dbReference type="NCBI Taxonomy" id="169765"/>
    <lineage>
        <taxon>Bacteria</taxon>
        <taxon>Bacillati</taxon>
        <taxon>Actinomycetota</taxon>
        <taxon>Actinomycetes</taxon>
        <taxon>Mycobacteriales</taxon>
        <taxon>Mycobacteriaceae</taxon>
        <taxon>Mycobacterium</taxon>
    </lineage>
</organism>
<protein>
    <submittedName>
        <fullName evidence="1">Uncharacterized protein</fullName>
    </submittedName>
</protein>
<keyword evidence="2" id="KW-1185">Reference proteome</keyword>
<dbReference type="InterPro" id="IPR016793">
    <property type="entry name" value="UCP021591"/>
</dbReference>
<dbReference type="PIRSF" id="PIRSF021591">
    <property type="entry name" value="UCP021591"/>
    <property type="match status" value="1"/>
</dbReference>
<dbReference type="Gene3D" id="2.60.40.2880">
    <property type="entry name" value="MmpS1-5, C-terminal soluble domain"/>
    <property type="match status" value="1"/>
</dbReference>
<reference evidence="1 2" key="1">
    <citation type="journal article" date="2019" name="Emerg. Microbes Infect.">
        <title>Comprehensive subspecies identification of 175 nontuberculous mycobacteria species based on 7547 genomic profiles.</title>
        <authorList>
            <person name="Matsumoto Y."/>
            <person name="Kinjo T."/>
            <person name="Motooka D."/>
            <person name="Nabeya D."/>
            <person name="Jung N."/>
            <person name="Uechi K."/>
            <person name="Horii T."/>
            <person name="Iida T."/>
            <person name="Fujita J."/>
            <person name="Nakamura S."/>
        </authorList>
    </citation>
    <scope>NUCLEOTIDE SEQUENCE [LARGE SCALE GENOMIC DNA]</scope>
    <source>
        <strain evidence="1 2">JCM 15657</strain>
    </source>
</reference>
<gene>
    <name evidence="1" type="ORF">MLAC_03300</name>
</gene>
<dbReference type="Proteomes" id="UP000466396">
    <property type="component" value="Chromosome"/>
</dbReference>
<name>A0A1X1YV49_9MYCO</name>
<evidence type="ECO:0000313" key="1">
    <source>
        <dbReference type="EMBL" id="BBX95036.1"/>
    </source>
</evidence>
<dbReference type="STRING" id="169765.AWC15_12310"/>
<dbReference type="EMBL" id="AP022581">
    <property type="protein sequence ID" value="BBX95036.1"/>
    <property type="molecule type" value="Genomic_DNA"/>
</dbReference>
<proteinExistence type="predicted"/>
<dbReference type="InterPro" id="IPR038468">
    <property type="entry name" value="MmpS_C"/>
</dbReference>
<sequence>MTTAYRLSGAGSAVLGAVLLGGTGLVTSTGQAHADDPVMHHVTYTVTAQNPIYADIYYIDHEPAIFADYSHNPYSFTPNIQADIAPGKPWSFELELANPDQWAMVSASSGTEPGTPQFHCDLSVDGTVVVSKDGPKGVLCSLRHW</sequence>
<evidence type="ECO:0000313" key="2">
    <source>
        <dbReference type="Proteomes" id="UP000466396"/>
    </source>
</evidence>
<accession>A0A1X1YV49</accession>